<dbReference type="Proteomes" id="UP000677913">
    <property type="component" value="Unassembled WGS sequence"/>
</dbReference>
<gene>
    <name evidence="1" type="ORF">KGA66_05945</name>
</gene>
<keyword evidence="2" id="KW-1185">Reference proteome</keyword>
<evidence type="ECO:0000313" key="1">
    <source>
        <dbReference type="EMBL" id="MBS2962580.1"/>
    </source>
</evidence>
<comment type="caution">
    <text evidence="1">The sequence shown here is derived from an EMBL/GenBank/DDBJ whole genome shotgun (WGS) entry which is preliminary data.</text>
</comment>
<dbReference type="EMBL" id="JAGSXH010000013">
    <property type="protein sequence ID" value="MBS2962580.1"/>
    <property type="molecule type" value="Genomic_DNA"/>
</dbReference>
<name>A0A8J7WNA7_9ACTN</name>
<dbReference type="AlphaFoldDB" id="A0A8J7WNA7"/>
<accession>A0A8J7WNA7</accession>
<protein>
    <submittedName>
        <fullName evidence="1">Uncharacterized protein</fullName>
    </submittedName>
</protein>
<sequence>MGFQGPLLNWELPWRPPDLPRFVRTAQFHELHAAAEDWIEDQFACIGGGDALFPAARLVSDFGVLTGTNSRRQWDIGILRIRSGVFAMMSFQRQVAVAYGFDGSAGDRVFELAKSLASAGWNLSLHRNRHAIHPGPITSVREPVGAASGGWHGPGGPPHLHHPELPPKSSAHCLIRVVWTSRTEPGPVMLDVTIPPHPAGRKPATFLPVEMDGPVPPIDISAFAASAFEWYENAVTVLIEVFYYGVLPGTTRPRDVPRRLVPKLW</sequence>
<organism evidence="1 2">
    <name type="scientific">Actinocrinis puniceicyclus</name>
    <dbReference type="NCBI Taxonomy" id="977794"/>
    <lineage>
        <taxon>Bacteria</taxon>
        <taxon>Bacillati</taxon>
        <taxon>Actinomycetota</taxon>
        <taxon>Actinomycetes</taxon>
        <taxon>Catenulisporales</taxon>
        <taxon>Actinospicaceae</taxon>
        <taxon>Actinocrinis</taxon>
    </lineage>
</organism>
<proteinExistence type="predicted"/>
<reference evidence="1" key="1">
    <citation type="submission" date="2021-04" db="EMBL/GenBank/DDBJ databases">
        <title>Genome based classification of Actinospica acidithermotolerans sp. nov., an actinobacterium isolated from an Indonesian hot spring.</title>
        <authorList>
            <person name="Kusuma A.B."/>
            <person name="Putra K.E."/>
            <person name="Nafisah S."/>
            <person name="Loh J."/>
            <person name="Nouioui I."/>
            <person name="Goodfellow M."/>
        </authorList>
    </citation>
    <scope>NUCLEOTIDE SEQUENCE</scope>
    <source>
        <strain evidence="1">DSM 45618</strain>
    </source>
</reference>
<dbReference type="RefSeq" id="WP_211465398.1">
    <property type="nucleotide sequence ID" value="NZ_JAGSXH010000013.1"/>
</dbReference>
<evidence type="ECO:0000313" key="2">
    <source>
        <dbReference type="Proteomes" id="UP000677913"/>
    </source>
</evidence>